<dbReference type="Pfam" id="PF00550">
    <property type="entry name" value="PP-binding"/>
    <property type="match status" value="1"/>
</dbReference>
<dbReference type="Gene3D" id="1.10.1200.10">
    <property type="entry name" value="ACP-like"/>
    <property type="match status" value="1"/>
</dbReference>
<name>A0A3S1B012_9BACT</name>
<organism evidence="1 2">
    <name type="scientific">Chitinophaga solisilvae</name>
    <dbReference type="NCBI Taxonomy" id="1233460"/>
    <lineage>
        <taxon>Bacteria</taxon>
        <taxon>Pseudomonadati</taxon>
        <taxon>Bacteroidota</taxon>
        <taxon>Chitinophagia</taxon>
        <taxon>Chitinophagales</taxon>
        <taxon>Chitinophagaceae</taxon>
        <taxon>Chitinophaga</taxon>
    </lineage>
</organism>
<sequence length="534" mass="60890">MHEEIISRLKEIWKEVLKTDHAEPTDTFVAAGGFSLKAVLLTNRIRNEFRTDVAVTELFNGLTIQLLAEKIAANEQSPFYGLGAAPLKDDYVLSYNQRSMLLRIIADGTDTAYNLVSTFIMDGQPDLNILNTAFFALTEKHEVLRTAIVWKDGTPYQRIREQEEMPFVISRETAAAGVLDALELEEMQRPYDPEKELLFRLRLLALDDGRYALLFSIHHLICDAWSLVILQKDLFRYYELFSQKQYPDNAPLAIQYKDFSEWQHLMLEEKEDVLKAFWSSAIPVLPAMNARNRAVPAGNTLFDGAAERVYLSENLTAGISRLARDREATPFIVLLTLSAVLQHYRQGENEVLYGTVLAGRDHAYLEEQVGLYVNTLPVFARIFPHMTFTEVLENMKDYILPAFSHQLYPLERILEDRLPGQRQGGKAPFHTVFQFLSAGAYPEDTVPQVGGLQITRKNTSLIRCKFDLQFNAFEQNGGIVLEAVYRKALYNSSEITALLTLFVRMTERAVNNPALTIHNICTGEIYRQQFSRLS</sequence>
<dbReference type="GO" id="GO:0005829">
    <property type="term" value="C:cytosol"/>
    <property type="evidence" value="ECO:0007669"/>
    <property type="project" value="TreeGrafter"/>
</dbReference>
<dbReference type="Gene3D" id="3.30.559.10">
    <property type="entry name" value="Chloramphenicol acetyltransferase-like domain"/>
    <property type="match status" value="1"/>
</dbReference>
<gene>
    <name evidence="1" type="ORF">ECE50_010195</name>
</gene>
<dbReference type="GO" id="GO:0009239">
    <property type="term" value="P:enterobactin biosynthetic process"/>
    <property type="evidence" value="ECO:0007669"/>
    <property type="project" value="TreeGrafter"/>
</dbReference>
<dbReference type="PANTHER" id="PTHR45527">
    <property type="entry name" value="NONRIBOSOMAL PEPTIDE SYNTHETASE"/>
    <property type="match status" value="1"/>
</dbReference>
<dbReference type="Proteomes" id="UP000281028">
    <property type="component" value="Unassembled WGS sequence"/>
</dbReference>
<dbReference type="GO" id="GO:0043041">
    <property type="term" value="P:amino acid activation for nonribosomal peptide biosynthetic process"/>
    <property type="evidence" value="ECO:0007669"/>
    <property type="project" value="TreeGrafter"/>
</dbReference>
<accession>A0A3S1B012</accession>
<dbReference type="PROSITE" id="PS50075">
    <property type="entry name" value="CARRIER"/>
    <property type="match status" value="1"/>
</dbReference>
<dbReference type="SUPFAM" id="SSF47336">
    <property type="entry name" value="ACP-like"/>
    <property type="match status" value="1"/>
</dbReference>
<dbReference type="InterPro" id="IPR001242">
    <property type="entry name" value="Condensation_dom"/>
</dbReference>
<dbReference type="GO" id="GO:0031177">
    <property type="term" value="F:phosphopantetheine binding"/>
    <property type="evidence" value="ECO:0007669"/>
    <property type="project" value="TreeGrafter"/>
</dbReference>
<dbReference type="EMBL" id="RIAR02000001">
    <property type="protein sequence ID" value="NSL87200.1"/>
    <property type="molecule type" value="Genomic_DNA"/>
</dbReference>
<dbReference type="AlphaFoldDB" id="A0A3S1B012"/>
<evidence type="ECO:0000313" key="2">
    <source>
        <dbReference type="Proteomes" id="UP000281028"/>
    </source>
</evidence>
<dbReference type="InterPro" id="IPR009081">
    <property type="entry name" value="PP-bd_ACP"/>
</dbReference>
<dbReference type="GO" id="GO:0009366">
    <property type="term" value="C:enterobactin synthetase complex"/>
    <property type="evidence" value="ECO:0007669"/>
    <property type="project" value="TreeGrafter"/>
</dbReference>
<comment type="caution">
    <text evidence="1">The sequence shown here is derived from an EMBL/GenBank/DDBJ whole genome shotgun (WGS) entry which is preliminary data.</text>
</comment>
<dbReference type="Pfam" id="PF00668">
    <property type="entry name" value="Condensation"/>
    <property type="match status" value="1"/>
</dbReference>
<dbReference type="SUPFAM" id="SSF52777">
    <property type="entry name" value="CoA-dependent acyltransferases"/>
    <property type="match status" value="2"/>
</dbReference>
<evidence type="ECO:0000313" key="1">
    <source>
        <dbReference type="EMBL" id="NSL87200.1"/>
    </source>
</evidence>
<dbReference type="InterPro" id="IPR036736">
    <property type="entry name" value="ACP-like_sf"/>
</dbReference>
<protein>
    <submittedName>
        <fullName evidence="1">Uncharacterized protein</fullName>
    </submittedName>
</protein>
<keyword evidence="2" id="KW-1185">Reference proteome</keyword>
<dbReference type="GO" id="GO:0047527">
    <property type="term" value="F:2,3-dihydroxybenzoate-serine ligase activity"/>
    <property type="evidence" value="ECO:0007669"/>
    <property type="project" value="TreeGrafter"/>
</dbReference>
<reference evidence="1" key="1">
    <citation type="submission" date="2020-05" db="EMBL/GenBank/DDBJ databases">
        <title>Chitinophaga laudate sp. nov., isolated from a tropical peat swamp.</title>
        <authorList>
            <person name="Goh C.B.S."/>
            <person name="Lee M.S."/>
            <person name="Parimannan S."/>
            <person name="Pasbakhsh P."/>
            <person name="Yule C.M."/>
            <person name="Rajandas H."/>
            <person name="Loke S."/>
            <person name="Croft L."/>
            <person name="Tan J.B.L."/>
        </authorList>
    </citation>
    <scope>NUCLEOTIDE SEQUENCE</scope>
    <source>
        <strain evidence="1">Mgbs1</strain>
    </source>
</reference>
<dbReference type="Gene3D" id="3.30.559.30">
    <property type="entry name" value="Nonribosomal peptide synthetase, condensation domain"/>
    <property type="match status" value="1"/>
</dbReference>
<dbReference type="OrthoDB" id="9757559at2"/>
<proteinExistence type="predicted"/>
<dbReference type="InterPro" id="IPR023213">
    <property type="entry name" value="CAT-like_dom_sf"/>
</dbReference>
<dbReference type="PANTHER" id="PTHR45527:SF1">
    <property type="entry name" value="FATTY ACID SYNTHASE"/>
    <property type="match status" value="1"/>
</dbReference>